<dbReference type="Proteomes" id="UP000068164">
    <property type="component" value="Unassembled WGS sequence"/>
</dbReference>
<dbReference type="AlphaFoldDB" id="A0A109JUD4"/>
<reference evidence="1 2" key="1">
    <citation type="submission" date="2015-11" db="EMBL/GenBank/DDBJ databases">
        <title>Draft Genome Sequence of the Strain BR 10423 (Rhizobium sp.) isolated from nodules of Mimosa pudica.</title>
        <authorList>
            <person name="Barauna A.C."/>
            <person name="Zilli J.E."/>
            <person name="Simoes-Araujo J.L."/>
            <person name="Reis V.M."/>
            <person name="James E.K."/>
            <person name="Reis F.B.Jr."/>
            <person name="Rouws L.F."/>
            <person name="Passos S.R."/>
            <person name="Gois S.R."/>
        </authorList>
    </citation>
    <scope>NUCLEOTIDE SEQUENCE [LARGE SCALE GENOMIC DNA]</scope>
    <source>
        <strain evidence="1 2">BR10423</strain>
    </source>
</reference>
<sequence length="189" mass="21375">MQPCRHPHAGLSLSGRLLRERLKRQAVTGRIFPEYAEDALLPAWEMYVRMTGNAVISDAEVPPELIRQYRENYDPQYLDTIRDLQLSGRSAGLSQFWTHPVQRSIPIRTSAGLIVDGKINWQSAFVRVGDAEEHIRENRATKLSDTKPTTTTDGTVRIASPELLPENGLLPHLNCSRRINLGSYDEEGR</sequence>
<accession>A0A109JUD4</accession>
<keyword evidence="2" id="KW-1185">Reference proteome</keyword>
<name>A0A109JUD4_9HYPH</name>
<gene>
    <name evidence="1" type="ORF">AS026_37635</name>
</gene>
<organism evidence="1 2">
    <name type="scientific">Rhizobium altiplani</name>
    <dbReference type="NCBI Taxonomy" id="1864509"/>
    <lineage>
        <taxon>Bacteria</taxon>
        <taxon>Pseudomonadati</taxon>
        <taxon>Pseudomonadota</taxon>
        <taxon>Alphaproteobacteria</taxon>
        <taxon>Hyphomicrobiales</taxon>
        <taxon>Rhizobiaceae</taxon>
        <taxon>Rhizobium/Agrobacterium group</taxon>
        <taxon>Rhizobium</taxon>
    </lineage>
</organism>
<comment type="caution">
    <text evidence="1">The sequence shown here is derived from an EMBL/GenBank/DDBJ whole genome shotgun (WGS) entry which is preliminary data.</text>
</comment>
<proteinExistence type="predicted"/>
<dbReference type="EMBL" id="LNCD01000052">
    <property type="protein sequence ID" value="KWV55286.1"/>
    <property type="molecule type" value="Genomic_DNA"/>
</dbReference>
<protein>
    <submittedName>
        <fullName evidence="1">Uncharacterized protein</fullName>
    </submittedName>
</protein>
<evidence type="ECO:0000313" key="1">
    <source>
        <dbReference type="EMBL" id="KWV55286.1"/>
    </source>
</evidence>
<evidence type="ECO:0000313" key="2">
    <source>
        <dbReference type="Proteomes" id="UP000068164"/>
    </source>
</evidence>